<dbReference type="GO" id="GO:0016042">
    <property type="term" value="P:lipid catabolic process"/>
    <property type="evidence" value="ECO:0007669"/>
    <property type="project" value="UniProtKB-KW"/>
</dbReference>
<dbReference type="GO" id="GO:0032228">
    <property type="term" value="P:regulation of synaptic transmission, GABAergic"/>
    <property type="evidence" value="ECO:0007669"/>
    <property type="project" value="TreeGrafter"/>
</dbReference>
<dbReference type="Pfam" id="PF00168">
    <property type="entry name" value="C2"/>
    <property type="match status" value="1"/>
</dbReference>
<keyword evidence="1" id="KW-0378">Hydrolase</keyword>
<keyword evidence="5" id="KW-1185">Reference proteome</keyword>
<dbReference type="InterPro" id="IPR000008">
    <property type="entry name" value="C2_dom"/>
</dbReference>
<dbReference type="GO" id="GO:0048015">
    <property type="term" value="P:phosphatidylinositol-mediated signaling"/>
    <property type="evidence" value="ECO:0007669"/>
    <property type="project" value="TreeGrafter"/>
</dbReference>
<dbReference type="Pfam" id="PF00387">
    <property type="entry name" value="PI-PLC-Y"/>
    <property type="match status" value="1"/>
</dbReference>
<dbReference type="GO" id="GO:0004435">
    <property type="term" value="F:phosphatidylinositol-4,5-bisphosphate phospholipase C activity"/>
    <property type="evidence" value="ECO:0007669"/>
    <property type="project" value="UniProtKB-EC"/>
</dbReference>
<comment type="catalytic activity">
    <reaction evidence="1">
        <text>a 1,2-diacyl-sn-glycero-3-phospho-(1D-myo-inositol-4,5-bisphosphate) + H2O = 1D-myo-inositol 1,4,5-trisphosphate + a 1,2-diacyl-sn-glycerol + H(+)</text>
        <dbReference type="Rhea" id="RHEA:33179"/>
        <dbReference type="ChEBI" id="CHEBI:15377"/>
        <dbReference type="ChEBI" id="CHEBI:15378"/>
        <dbReference type="ChEBI" id="CHEBI:17815"/>
        <dbReference type="ChEBI" id="CHEBI:58456"/>
        <dbReference type="ChEBI" id="CHEBI:203600"/>
        <dbReference type="EC" id="3.1.4.11"/>
    </reaction>
</comment>
<keyword evidence="1" id="KW-0442">Lipid degradation</keyword>
<protein>
    <recommendedName>
        <fullName evidence="1">Phosphoinositide phospholipase C</fullName>
        <ecNumber evidence="1">3.1.4.11</ecNumber>
    </recommendedName>
</protein>
<dbReference type="InterPro" id="IPR017946">
    <property type="entry name" value="PLC-like_Pdiesterase_TIM-brl"/>
</dbReference>
<dbReference type="PANTHER" id="PTHR10336">
    <property type="entry name" value="PHOSPHOINOSITIDE-SPECIFIC PHOSPHOLIPASE C FAMILY PROTEIN"/>
    <property type="match status" value="1"/>
</dbReference>
<dbReference type="InterPro" id="IPR001711">
    <property type="entry name" value="PLipase_C_Pinositol-sp_Y"/>
</dbReference>
<dbReference type="PROSITE" id="PS50008">
    <property type="entry name" value="PIPLC_Y_DOMAIN"/>
    <property type="match status" value="1"/>
</dbReference>
<evidence type="ECO:0000259" key="3">
    <source>
        <dbReference type="PROSITE" id="PS50008"/>
    </source>
</evidence>
<name>A0A1D1VG94_RAMVA</name>
<accession>A0A1D1VG94</accession>
<dbReference type="PRINTS" id="PR00390">
    <property type="entry name" value="PHPHLIPASEC"/>
</dbReference>
<evidence type="ECO:0000313" key="5">
    <source>
        <dbReference type="Proteomes" id="UP000186922"/>
    </source>
</evidence>
<keyword evidence="1" id="KW-0443">Lipid metabolism</keyword>
<dbReference type="EMBL" id="BDGG01000004">
    <property type="protein sequence ID" value="GAU97923.1"/>
    <property type="molecule type" value="Genomic_DNA"/>
</dbReference>
<feature type="domain" description="PI-PLC Y-box" evidence="3">
    <location>
        <begin position="2"/>
        <end position="79"/>
    </location>
</feature>
<dbReference type="PANTHER" id="PTHR10336:SF196">
    <property type="entry name" value="PHOSPHOINOSITIDE PHOSPHOLIPASE C"/>
    <property type="match status" value="1"/>
</dbReference>
<dbReference type="CDD" id="cd00275">
    <property type="entry name" value="C2_PLC_like"/>
    <property type="match status" value="1"/>
</dbReference>
<dbReference type="AlphaFoldDB" id="A0A1D1VG94"/>
<dbReference type="InterPro" id="IPR001192">
    <property type="entry name" value="PI-PLC_fam"/>
</dbReference>
<gene>
    <name evidence="4" type="primary">RvY_09143</name>
    <name evidence="4" type="synonym">RvY_09143.3</name>
    <name evidence="4" type="ORF">RvY_09143-3</name>
</gene>
<dbReference type="SUPFAM" id="SSF49562">
    <property type="entry name" value="C2 domain (Calcium/lipid-binding domain, CaLB)"/>
    <property type="match status" value="1"/>
</dbReference>
<evidence type="ECO:0000259" key="2">
    <source>
        <dbReference type="PROSITE" id="PS50004"/>
    </source>
</evidence>
<reference evidence="4 5" key="1">
    <citation type="journal article" date="2016" name="Nat. Commun.">
        <title>Extremotolerant tardigrade genome and improved radiotolerance of human cultured cells by tardigrade-unique protein.</title>
        <authorList>
            <person name="Hashimoto T."/>
            <person name="Horikawa D.D."/>
            <person name="Saito Y."/>
            <person name="Kuwahara H."/>
            <person name="Kozuka-Hata H."/>
            <person name="Shin-I T."/>
            <person name="Minakuchi Y."/>
            <person name="Ohishi K."/>
            <person name="Motoyama A."/>
            <person name="Aizu T."/>
            <person name="Enomoto A."/>
            <person name="Kondo K."/>
            <person name="Tanaka S."/>
            <person name="Hara Y."/>
            <person name="Koshikawa S."/>
            <person name="Sagara H."/>
            <person name="Miura T."/>
            <person name="Yokobori S."/>
            <person name="Miyagawa K."/>
            <person name="Suzuki Y."/>
            <person name="Kubo T."/>
            <person name="Oyama M."/>
            <person name="Kohara Y."/>
            <person name="Fujiyama A."/>
            <person name="Arakawa K."/>
            <person name="Katayama T."/>
            <person name="Toyoda A."/>
            <person name="Kunieda T."/>
        </authorList>
    </citation>
    <scope>NUCLEOTIDE SEQUENCE [LARGE SCALE GENOMIC DNA]</scope>
    <source>
        <strain evidence="4 5">YOKOZUNA-1</strain>
    </source>
</reference>
<dbReference type="PROSITE" id="PS50004">
    <property type="entry name" value="C2"/>
    <property type="match status" value="1"/>
</dbReference>
<dbReference type="EC" id="3.1.4.11" evidence="1"/>
<comment type="caution">
    <text evidence="4">The sequence shown here is derived from an EMBL/GenBank/DDBJ whole genome shotgun (WGS) entry which is preliminary data.</text>
</comment>
<sequence>MALKLAHSAIDDFVRFTERNLVRVYPSGMRIDSSNFSPQEVWCCGCQIAALNYQSVGMMMDLNNARFAQNGNCGYVLKPLALLDPTVMLNASRNRIPTSKPKTLCIKVISAVNLPKPNGAATKGDVIDPFVKIDIFGVSTDCAGSRTKTVANNNDPVFDETIEFHLTAMELAILRFLVLDDDCIGDDFIGQYSISVPCVQTGYRHIRLKSLYGRDIPNCYLFVHVAITDKRGGGKAIRGGSPGFLIQRRQKHLDDLKPVGDKALDDLIKGVLSKVKDVQVMQELLDRAIITFKEELGETPSAPIKLCVEEMFARLSSNDSSQHCTVETHGIFPEIKLNASDMSQQGSRKLVDLFNQMIGCCRSMMEDAEHSVEIMVSTRKALLDRFHDLGNMATSPSYRKKPKVSEQLSQDISLVETQIDNNQRFLLSCQEFIKSICDVVNSAPGALHFV</sequence>
<dbReference type="Proteomes" id="UP000186922">
    <property type="component" value="Unassembled WGS sequence"/>
</dbReference>
<proteinExistence type="predicted"/>
<dbReference type="SUPFAM" id="SSF51695">
    <property type="entry name" value="PLC-like phosphodiesterases"/>
    <property type="match status" value="1"/>
</dbReference>
<evidence type="ECO:0000313" key="4">
    <source>
        <dbReference type="EMBL" id="GAU97923.1"/>
    </source>
</evidence>
<feature type="domain" description="C2" evidence="2">
    <location>
        <begin position="83"/>
        <end position="210"/>
    </location>
</feature>
<dbReference type="SMART" id="SM00149">
    <property type="entry name" value="PLCYc"/>
    <property type="match status" value="1"/>
</dbReference>
<evidence type="ECO:0000256" key="1">
    <source>
        <dbReference type="RuleBase" id="RU361133"/>
    </source>
</evidence>
<dbReference type="GO" id="GO:0007214">
    <property type="term" value="P:gamma-aminobutyric acid signaling pathway"/>
    <property type="evidence" value="ECO:0007669"/>
    <property type="project" value="TreeGrafter"/>
</dbReference>
<dbReference type="OrthoDB" id="269822at2759"/>
<organism evidence="4 5">
    <name type="scientific">Ramazzottius varieornatus</name>
    <name type="common">Water bear</name>
    <name type="synonym">Tardigrade</name>
    <dbReference type="NCBI Taxonomy" id="947166"/>
    <lineage>
        <taxon>Eukaryota</taxon>
        <taxon>Metazoa</taxon>
        <taxon>Ecdysozoa</taxon>
        <taxon>Tardigrada</taxon>
        <taxon>Eutardigrada</taxon>
        <taxon>Parachela</taxon>
        <taxon>Hypsibioidea</taxon>
        <taxon>Ramazzottiidae</taxon>
        <taxon>Ramazzottius</taxon>
    </lineage>
</organism>
<dbReference type="GO" id="GO:0046488">
    <property type="term" value="P:phosphatidylinositol metabolic process"/>
    <property type="evidence" value="ECO:0007669"/>
    <property type="project" value="TreeGrafter"/>
</dbReference>
<dbReference type="SMART" id="SM00239">
    <property type="entry name" value="C2"/>
    <property type="match status" value="1"/>
</dbReference>
<dbReference type="Gene3D" id="3.20.20.190">
    <property type="entry name" value="Phosphatidylinositol (PI) phosphodiesterase"/>
    <property type="match status" value="1"/>
</dbReference>
<dbReference type="STRING" id="947166.A0A1D1VG94"/>
<dbReference type="GO" id="GO:0051209">
    <property type="term" value="P:release of sequestered calcium ion into cytosol"/>
    <property type="evidence" value="ECO:0007669"/>
    <property type="project" value="TreeGrafter"/>
</dbReference>
<dbReference type="InterPro" id="IPR035892">
    <property type="entry name" value="C2_domain_sf"/>
</dbReference>
<dbReference type="Gene3D" id="2.60.40.150">
    <property type="entry name" value="C2 domain"/>
    <property type="match status" value="1"/>
</dbReference>